<dbReference type="Pfam" id="PF08389">
    <property type="entry name" value="Xpo1"/>
    <property type="match status" value="1"/>
</dbReference>
<comment type="caution">
    <text evidence="2">The sequence shown here is derived from an EMBL/GenBank/DDBJ whole genome shotgun (WGS) entry which is preliminary data.</text>
</comment>
<sequence length="232" mass="27773">QNAFKYLEDLKENHSMICLTISFELLKQTHNQHILHHYSLHLMESIIKHKWNILKNDDRNLVKKQLFSIIKSTYLNQIFTEPAHIRNSLAKCLVELIKRDCFEKVNTTLDEIVSMIQEINQIQDSNATQLELILLVYRFLNEELTLYAQNIQAQRRRQILNQLQKRLNDILPCLIRISNDLLTVPEQHERLTQTCLLTVNSFLTWVEYNHFEQYELFLCELFLKFFQLNSVK</sequence>
<dbReference type="GO" id="GO:0003723">
    <property type="term" value="F:RNA binding"/>
    <property type="evidence" value="ECO:0007669"/>
    <property type="project" value="TreeGrafter"/>
</dbReference>
<feature type="non-terminal residue" evidence="2">
    <location>
        <position position="1"/>
    </location>
</feature>
<dbReference type="GO" id="GO:0006611">
    <property type="term" value="P:protein export from nucleus"/>
    <property type="evidence" value="ECO:0007669"/>
    <property type="project" value="InterPro"/>
</dbReference>
<protein>
    <recommendedName>
        <fullName evidence="1">Exportin-1/Importin-beta-like domain-containing protein</fullName>
    </recommendedName>
</protein>
<dbReference type="SUPFAM" id="SSF48371">
    <property type="entry name" value="ARM repeat"/>
    <property type="match status" value="1"/>
</dbReference>
<evidence type="ECO:0000259" key="1">
    <source>
        <dbReference type="Pfam" id="PF08389"/>
    </source>
</evidence>
<dbReference type="Gene3D" id="1.25.10.10">
    <property type="entry name" value="Leucine-rich Repeat Variant"/>
    <property type="match status" value="1"/>
</dbReference>
<dbReference type="Proteomes" id="UP000663845">
    <property type="component" value="Unassembled WGS sequence"/>
</dbReference>
<evidence type="ECO:0000313" key="2">
    <source>
        <dbReference type="EMBL" id="CAF1545582.1"/>
    </source>
</evidence>
<proteinExistence type="predicted"/>
<dbReference type="EMBL" id="CAJNOG010004841">
    <property type="protein sequence ID" value="CAF1545582.1"/>
    <property type="molecule type" value="Genomic_DNA"/>
</dbReference>
<dbReference type="InterPro" id="IPR045065">
    <property type="entry name" value="XPO1/5"/>
</dbReference>
<dbReference type="InterPro" id="IPR013598">
    <property type="entry name" value="Exportin-1/Importin-b-like"/>
</dbReference>
<organism evidence="2 3">
    <name type="scientific">Adineta steineri</name>
    <dbReference type="NCBI Taxonomy" id="433720"/>
    <lineage>
        <taxon>Eukaryota</taxon>
        <taxon>Metazoa</taxon>
        <taxon>Spiralia</taxon>
        <taxon>Gnathifera</taxon>
        <taxon>Rotifera</taxon>
        <taxon>Eurotatoria</taxon>
        <taxon>Bdelloidea</taxon>
        <taxon>Adinetida</taxon>
        <taxon>Adinetidae</taxon>
        <taxon>Adineta</taxon>
    </lineage>
</organism>
<dbReference type="GO" id="GO:0005737">
    <property type="term" value="C:cytoplasm"/>
    <property type="evidence" value="ECO:0007669"/>
    <property type="project" value="TreeGrafter"/>
</dbReference>
<reference evidence="2" key="1">
    <citation type="submission" date="2021-02" db="EMBL/GenBank/DDBJ databases">
        <authorList>
            <person name="Nowell W R."/>
        </authorList>
    </citation>
    <scope>NUCLEOTIDE SEQUENCE</scope>
</reference>
<dbReference type="AlphaFoldDB" id="A0A815WVA7"/>
<dbReference type="GO" id="GO:0005634">
    <property type="term" value="C:nucleus"/>
    <property type="evidence" value="ECO:0007669"/>
    <property type="project" value="TreeGrafter"/>
</dbReference>
<dbReference type="PANTHER" id="PTHR11223:SF3">
    <property type="entry name" value="EXPORTIN-5"/>
    <property type="match status" value="1"/>
</dbReference>
<dbReference type="InterPro" id="IPR011989">
    <property type="entry name" value="ARM-like"/>
</dbReference>
<feature type="non-terminal residue" evidence="2">
    <location>
        <position position="232"/>
    </location>
</feature>
<dbReference type="GO" id="GO:0006405">
    <property type="term" value="P:RNA export from nucleus"/>
    <property type="evidence" value="ECO:0007669"/>
    <property type="project" value="TreeGrafter"/>
</dbReference>
<name>A0A815WVA7_9BILA</name>
<dbReference type="GO" id="GO:0005049">
    <property type="term" value="F:nuclear export signal receptor activity"/>
    <property type="evidence" value="ECO:0007669"/>
    <property type="project" value="InterPro"/>
</dbReference>
<accession>A0A815WVA7</accession>
<dbReference type="PANTHER" id="PTHR11223">
    <property type="entry name" value="EXPORTIN 1/5"/>
    <property type="match status" value="1"/>
</dbReference>
<gene>
    <name evidence="2" type="ORF">JYZ213_LOCUS45971</name>
</gene>
<feature type="domain" description="Exportin-1/Importin-beta-like" evidence="1">
    <location>
        <begin position="82"/>
        <end position="226"/>
    </location>
</feature>
<dbReference type="GO" id="GO:0042565">
    <property type="term" value="C:RNA nuclear export complex"/>
    <property type="evidence" value="ECO:0007669"/>
    <property type="project" value="TreeGrafter"/>
</dbReference>
<evidence type="ECO:0000313" key="3">
    <source>
        <dbReference type="Proteomes" id="UP000663845"/>
    </source>
</evidence>
<dbReference type="InterPro" id="IPR016024">
    <property type="entry name" value="ARM-type_fold"/>
</dbReference>